<evidence type="ECO:0000313" key="2">
    <source>
        <dbReference type="Proteomes" id="UP001196873"/>
    </source>
</evidence>
<dbReference type="SUPFAM" id="SSF47336">
    <property type="entry name" value="ACP-like"/>
    <property type="match status" value="1"/>
</dbReference>
<dbReference type="InterPro" id="IPR036736">
    <property type="entry name" value="ACP-like_sf"/>
</dbReference>
<gene>
    <name evidence="1" type="ORF">KZY68_04660</name>
</gene>
<dbReference type="AlphaFoldDB" id="A0AAW4NKF4"/>
<dbReference type="Gene3D" id="1.10.1200.10">
    <property type="entry name" value="ACP-like"/>
    <property type="match status" value="1"/>
</dbReference>
<comment type="caution">
    <text evidence="1">The sequence shown here is derived from an EMBL/GenBank/DDBJ whole genome shotgun (WGS) entry which is preliminary data.</text>
</comment>
<dbReference type="EMBL" id="JAHXRF010000006">
    <property type="protein sequence ID" value="MBW4865316.1"/>
    <property type="molecule type" value="Genomic_DNA"/>
</dbReference>
<accession>A0AAW4NKF4</accession>
<dbReference type="Proteomes" id="UP001196873">
    <property type="component" value="Unassembled WGS sequence"/>
</dbReference>
<name>A0AAW4NKF4_9BACT</name>
<protein>
    <recommendedName>
        <fullName evidence="3">Acyl carrier protein</fullName>
    </recommendedName>
</protein>
<sequence length="89" mass="9808">MERKELTEKVKECIKSSLSDVKAVDELNDDTPLIAEDGETGLFDNSLCVLEVTSGLVTEFEVDPAIFKKESFKNVATLVDTIEEALGKK</sequence>
<evidence type="ECO:0008006" key="3">
    <source>
        <dbReference type="Google" id="ProtNLM"/>
    </source>
</evidence>
<organism evidence="1 2">
    <name type="scientific">Segatella salivae</name>
    <dbReference type="NCBI Taxonomy" id="228604"/>
    <lineage>
        <taxon>Bacteria</taxon>
        <taxon>Pseudomonadati</taxon>
        <taxon>Bacteroidota</taxon>
        <taxon>Bacteroidia</taxon>
        <taxon>Bacteroidales</taxon>
        <taxon>Prevotellaceae</taxon>
        <taxon>Segatella</taxon>
    </lineage>
</organism>
<proteinExistence type="predicted"/>
<reference evidence="1" key="1">
    <citation type="submission" date="2021-07" db="EMBL/GenBank/DDBJ databases">
        <title>Genomic diversity and antimicrobial resistance of Prevotella spp. isolated from chronic lung disease airways.</title>
        <authorList>
            <person name="Webb K.A."/>
            <person name="Olagoke O.S."/>
            <person name="Baird T."/>
            <person name="Neill J."/>
            <person name="Pham A."/>
            <person name="Wells T.J."/>
            <person name="Ramsay K.A."/>
            <person name="Bell S.C."/>
            <person name="Sarovich D.S."/>
            <person name="Price E.P."/>
        </authorList>
    </citation>
    <scope>NUCLEOTIDE SEQUENCE</scope>
    <source>
        <strain evidence="1">SCHI0047.S.3</strain>
    </source>
</reference>
<evidence type="ECO:0000313" key="1">
    <source>
        <dbReference type="EMBL" id="MBW4865316.1"/>
    </source>
</evidence>
<dbReference type="RefSeq" id="WP_007134620.1">
    <property type="nucleotide sequence ID" value="NZ_CABKPN010000001.1"/>
</dbReference>